<evidence type="ECO:0000313" key="3">
    <source>
        <dbReference type="EMBL" id="TKS78029.1"/>
    </source>
</evidence>
<evidence type="ECO:0000256" key="1">
    <source>
        <dbReference type="SAM" id="MobiDB-lite"/>
    </source>
</evidence>
<dbReference type="Proteomes" id="UP000298787">
    <property type="component" value="Chromosome 11"/>
</dbReference>
<feature type="region of interest" description="Disordered" evidence="1">
    <location>
        <begin position="140"/>
        <end position="163"/>
    </location>
</feature>
<evidence type="ECO:0000313" key="2">
    <source>
        <dbReference type="EMBL" id="TKS78022.1"/>
    </source>
</evidence>
<dbReference type="AlphaFoldDB" id="A0A4V6AQP2"/>
<proteinExistence type="predicted"/>
<dbReference type="EMBL" id="CM014088">
    <property type="protein sequence ID" value="TKS78029.1"/>
    <property type="molecule type" value="Genomic_DNA"/>
</dbReference>
<protein>
    <submittedName>
        <fullName evidence="2">Uncharacterized protein</fullName>
    </submittedName>
</protein>
<evidence type="ECO:0000313" key="4">
    <source>
        <dbReference type="Proteomes" id="UP000298787"/>
    </source>
</evidence>
<feature type="compositionally biased region" description="Polar residues" evidence="1">
    <location>
        <begin position="141"/>
        <end position="157"/>
    </location>
</feature>
<dbReference type="EMBL" id="CM014088">
    <property type="protein sequence ID" value="TKS78022.1"/>
    <property type="molecule type" value="Genomic_DNA"/>
</dbReference>
<name>A0A4V6AQP2_COLLU</name>
<keyword evidence="4" id="KW-1185">Reference proteome</keyword>
<sequence length="163" mass="18225">MKGCSLGLRKELREKYSRRTLRQMEQEHLEGWECRRARALAFSPADETPLEEFCCSATFLDLSLSPLTAGRPPSSAPSFPLFTPSPSRSLPVFLFDPSMRIGLSFSCVRHPRQCDSSLSACLIRKQPAWSGKQQERRLAFSSPQPGNCEISSANTSQPDHHLA</sequence>
<accession>A0A4V6AQP2</accession>
<reference evidence="2 4" key="1">
    <citation type="submission" date="2019-01" db="EMBL/GenBank/DDBJ databases">
        <title>Genome Assembly of Collichthys lucidus.</title>
        <authorList>
            <person name="Cai M."/>
            <person name="Xiao S."/>
        </authorList>
    </citation>
    <scope>NUCLEOTIDE SEQUENCE [LARGE SCALE GENOMIC DNA]</scope>
    <source>
        <strain evidence="2">JT15FE1705JMU</strain>
        <tissue evidence="2">Muscle</tissue>
    </source>
</reference>
<organism evidence="2 4">
    <name type="scientific">Collichthys lucidus</name>
    <name type="common">Big head croaker</name>
    <name type="synonym">Sciaena lucida</name>
    <dbReference type="NCBI Taxonomy" id="240159"/>
    <lineage>
        <taxon>Eukaryota</taxon>
        <taxon>Metazoa</taxon>
        <taxon>Chordata</taxon>
        <taxon>Craniata</taxon>
        <taxon>Vertebrata</taxon>
        <taxon>Euteleostomi</taxon>
        <taxon>Actinopterygii</taxon>
        <taxon>Neopterygii</taxon>
        <taxon>Teleostei</taxon>
        <taxon>Neoteleostei</taxon>
        <taxon>Acanthomorphata</taxon>
        <taxon>Eupercaria</taxon>
        <taxon>Sciaenidae</taxon>
        <taxon>Collichthys</taxon>
    </lineage>
</organism>
<gene>
    <name evidence="3" type="ORF">D9C73_013145</name>
    <name evidence="2" type="ORF">D9C73_013152</name>
</gene>